<keyword evidence="2" id="KW-1185">Reference proteome</keyword>
<dbReference type="AlphaFoldDB" id="A0A345HD46"/>
<organism evidence="1 2">
    <name type="scientific">Flavobacterium arcticum</name>
    <dbReference type="NCBI Taxonomy" id="1784713"/>
    <lineage>
        <taxon>Bacteria</taxon>
        <taxon>Pseudomonadati</taxon>
        <taxon>Bacteroidota</taxon>
        <taxon>Flavobacteriia</taxon>
        <taxon>Flavobacteriales</taxon>
        <taxon>Flavobacteriaceae</taxon>
        <taxon>Flavobacterium</taxon>
    </lineage>
</organism>
<name>A0A345HD46_9FLAO</name>
<evidence type="ECO:0000313" key="2">
    <source>
        <dbReference type="Proteomes" id="UP000253951"/>
    </source>
</evidence>
<protein>
    <submittedName>
        <fullName evidence="1">Uncharacterized protein</fullName>
    </submittedName>
</protein>
<reference evidence="1 2" key="1">
    <citation type="submission" date="2018-07" db="EMBL/GenBank/DDBJ databases">
        <title>Complete genome sequence of Flavobacterium arcticum type strain SM1502T.</title>
        <authorList>
            <person name="Li Y."/>
            <person name="Li D.-D."/>
        </authorList>
    </citation>
    <scope>NUCLEOTIDE SEQUENCE [LARGE SCALE GENOMIC DNA]</scope>
    <source>
        <strain evidence="1 2">SM1502</strain>
    </source>
</reference>
<proteinExistence type="predicted"/>
<accession>A0A345HD46</accession>
<gene>
    <name evidence="1" type="ORF">DVK85_09775</name>
</gene>
<dbReference type="KEGG" id="fat:DVK85_09775"/>
<sequence>MNNHIVLIYSNDLSVIKEAIREWIYLYKNKLEPSTTFNIYQIEEHGYLIELSKIINNDLFAFFVNYLTYSKKDVWVHVEGFTTAYNTGFDKSVRGKNIIMFIPETDDEYDVVYVVTEDNKSYKYDFGGGISKTTIDKVYSFPHINLKELKEPEIIVTTDFMNDKETEFSLTKWF</sequence>
<dbReference type="RefSeq" id="WP_114678264.1">
    <property type="nucleotide sequence ID" value="NZ_CP031188.1"/>
</dbReference>
<dbReference type="Proteomes" id="UP000253951">
    <property type="component" value="Chromosome"/>
</dbReference>
<evidence type="ECO:0000313" key="1">
    <source>
        <dbReference type="EMBL" id="AXG74506.1"/>
    </source>
</evidence>
<dbReference type="EMBL" id="CP031188">
    <property type="protein sequence ID" value="AXG74506.1"/>
    <property type="molecule type" value="Genomic_DNA"/>
</dbReference>